<keyword evidence="7" id="KW-0472">Membrane</keyword>
<dbReference type="InterPro" id="IPR029058">
    <property type="entry name" value="AB_hydrolase_fold"/>
</dbReference>
<keyword evidence="7" id="KW-1133">Transmembrane helix</keyword>
<evidence type="ECO:0000256" key="6">
    <source>
        <dbReference type="ARBA" id="ARBA00023180"/>
    </source>
</evidence>
<comment type="similarity">
    <text evidence="1">Belongs to the peptidase S10 family.</text>
</comment>
<feature type="chain" id="PRO_5032421141" description="Carboxypeptidase" evidence="8">
    <location>
        <begin position="17"/>
        <end position="517"/>
    </location>
</feature>
<evidence type="ECO:0000313" key="9">
    <source>
        <dbReference type="EMBL" id="CAF4786410.1"/>
    </source>
</evidence>
<dbReference type="OrthoDB" id="443318at2759"/>
<dbReference type="PANTHER" id="PTHR11802:SF472">
    <property type="entry name" value="SERINE CARBOXYPEPTIDASE CPVL-RELATED"/>
    <property type="match status" value="1"/>
</dbReference>
<comment type="caution">
    <text evidence="9">The sequence shown here is derived from an EMBL/GenBank/DDBJ whole genome shotgun (WGS) entry which is preliminary data.</text>
</comment>
<evidence type="ECO:0000256" key="2">
    <source>
        <dbReference type="ARBA" id="ARBA00022645"/>
    </source>
</evidence>
<dbReference type="PANTHER" id="PTHR11802">
    <property type="entry name" value="SERINE PROTEASE FAMILY S10 SERINE CARBOXYPEPTIDASE"/>
    <property type="match status" value="1"/>
</dbReference>
<name>A0A821NHL1_9NEOP</name>
<dbReference type="Gene3D" id="3.40.50.1820">
    <property type="entry name" value="alpha/beta hydrolase"/>
    <property type="match status" value="1"/>
</dbReference>
<evidence type="ECO:0000256" key="4">
    <source>
        <dbReference type="ARBA" id="ARBA00022729"/>
    </source>
</evidence>
<evidence type="ECO:0008006" key="11">
    <source>
        <dbReference type="Google" id="ProtNLM"/>
    </source>
</evidence>
<dbReference type="GO" id="GO:0006508">
    <property type="term" value="P:proteolysis"/>
    <property type="evidence" value="ECO:0007669"/>
    <property type="project" value="UniProtKB-KW"/>
</dbReference>
<keyword evidence="7" id="KW-0812">Transmembrane</keyword>
<keyword evidence="3" id="KW-0645">Protease</keyword>
<dbReference type="InterPro" id="IPR001563">
    <property type="entry name" value="Peptidase_S10"/>
</dbReference>
<sequence>MLLSLLCLTLFGSTLSSPPLILTPLLEQNRTEEARNASAVDPNYFLQTKSYTGFLSVEDDSNLFFWYFPVSGTNVPWVLWLQDEVGMTSLEGLFSQIGPFYFVRNDTRFVPIKERNSLKEREYSWNKQFSMVFLENCAGAGFSFGNDLTRTKESLSTHLLRAVQQLVQIYPELSTAPLYIAGEGYAGHFIPDLALKIHEAKNDSATINLQGLILGHPVLNAESIQDYISVFLGFGLIDSQGAIAAKPLQDKYLQEINVDRSSSNAFSFRAELIDYLKKISGKTQSFNAFKEYTDNDYNNTFFDYLTDDDVRNSIHVGDIKFSLQNYAGLIYMKDDFLANVTVTVEKLLEHYRILIYCGHLSLSIPCVPLANHIRKTWHWNKRDDFLNAPRVPWWFNDNIAGYIKSGGNLMEVLITNTGDLISVDKPAELLHVVTNFIKKTEQYFIFPPSFLTKDIVSVPYVEAVKIEPTSYKTGLTISAIINVILIAVVLLFGIFLIRYRRNLKLFRPVNEADINMR</sequence>
<evidence type="ECO:0000313" key="10">
    <source>
        <dbReference type="Proteomes" id="UP000663880"/>
    </source>
</evidence>
<evidence type="ECO:0000256" key="7">
    <source>
        <dbReference type="SAM" id="Phobius"/>
    </source>
</evidence>
<organism evidence="9 10">
    <name type="scientific">Pieris macdunnoughi</name>
    <dbReference type="NCBI Taxonomy" id="345717"/>
    <lineage>
        <taxon>Eukaryota</taxon>
        <taxon>Metazoa</taxon>
        <taxon>Ecdysozoa</taxon>
        <taxon>Arthropoda</taxon>
        <taxon>Hexapoda</taxon>
        <taxon>Insecta</taxon>
        <taxon>Pterygota</taxon>
        <taxon>Neoptera</taxon>
        <taxon>Endopterygota</taxon>
        <taxon>Lepidoptera</taxon>
        <taxon>Glossata</taxon>
        <taxon>Ditrysia</taxon>
        <taxon>Papilionoidea</taxon>
        <taxon>Pieridae</taxon>
        <taxon>Pierinae</taxon>
        <taxon>Pieris</taxon>
    </lineage>
</organism>
<evidence type="ECO:0000256" key="8">
    <source>
        <dbReference type="SAM" id="SignalP"/>
    </source>
</evidence>
<evidence type="ECO:0000256" key="1">
    <source>
        <dbReference type="ARBA" id="ARBA00009431"/>
    </source>
</evidence>
<keyword evidence="5" id="KW-0378">Hydrolase</keyword>
<proteinExistence type="inferred from homology"/>
<dbReference type="Proteomes" id="UP000663880">
    <property type="component" value="Unassembled WGS sequence"/>
</dbReference>
<keyword evidence="4 8" id="KW-0732">Signal</keyword>
<evidence type="ECO:0000256" key="3">
    <source>
        <dbReference type="ARBA" id="ARBA00022670"/>
    </source>
</evidence>
<keyword evidence="6" id="KW-0325">Glycoprotein</keyword>
<dbReference type="Pfam" id="PF00450">
    <property type="entry name" value="Peptidase_S10"/>
    <property type="match status" value="1"/>
</dbReference>
<dbReference type="GO" id="GO:0004185">
    <property type="term" value="F:serine-type carboxypeptidase activity"/>
    <property type="evidence" value="ECO:0007669"/>
    <property type="project" value="InterPro"/>
</dbReference>
<gene>
    <name evidence="9" type="ORF">PMACD_LOCUS2637</name>
</gene>
<accession>A0A821NHL1</accession>
<evidence type="ECO:0000256" key="5">
    <source>
        <dbReference type="ARBA" id="ARBA00022801"/>
    </source>
</evidence>
<keyword evidence="2" id="KW-0121">Carboxypeptidase</keyword>
<keyword evidence="10" id="KW-1185">Reference proteome</keyword>
<dbReference type="PRINTS" id="PR00724">
    <property type="entry name" value="CRBOXYPTASEC"/>
</dbReference>
<dbReference type="AlphaFoldDB" id="A0A821NHL1"/>
<dbReference type="SUPFAM" id="SSF53474">
    <property type="entry name" value="alpha/beta-Hydrolases"/>
    <property type="match status" value="1"/>
</dbReference>
<feature type="transmembrane region" description="Helical" evidence="7">
    <location>
        <begin position="475"/>
        <end position="497"/>
    </location>
</feature>
<protein>
    <recommendedName>
        <fullName evidence="11">Carboxypeptidase</fullName>
    </recommendedName>
</protein>
<feature type="signal peptide" evidence="8">
    <location>
        <begin position="1"/>
        <end position="16"/>
    </location>
</feature>
<reference evidence="9" key="1">
    <citation type="submission" date="2021-02" db="EMBL/GenBank/DDBJ databases">
        <authorList>
            <person name="Steward A R."/>
        </authorList>
    </citation>
    <scope>NUCLEOTIDE SEQUENCE</scope>
</reference>
<dbReference type="EMBL" id="CAJOBZ010000004">
    <property type="protein sequence ID" value="CAF4786410.1"/>
    <property type="molecule type" value="Genomic_DNA"/>
</dbReference>